<evidence type="ECO:0000313" key="2">
    <source>
        <dbReference type="Proteomes" id="UP000298663"/>
    </source>
</evidence>
<accession>A0A4U5P8A7</accession>
<reference evidence="1 2" key="2">
    <citation type="journal article" date="2019" name="G3 (Bethesda)">
        <title>Hybrid Assembly of the Genome of the Entomopathogenic Nematode Steinernema carpocapsae Identifies the X-Chromosome.</title>
        <authorList>
            <person name="Serra L."/>
            <person name="Macchietto M."/>
            <person name="Macias-Munoz A."/>
            <person name="McGill C.J."/>
            <person name="Rodriguez I.M."/>
            <person name="Rodriguez B."/>
            <person name="Murad R."/>
            <person name="Mortazavi A."/>
        </authorList>
    </citation>
    <scope>NUCLEOTIDE SEQUENCE [LARGE SCALE GENOMIC DNA]</scope>
    <source>
        <strain evidence="1 2">ALL</strain>
    </source>
</reference>
<organism evidence="1 2">
    <name type="scientific">Steinernema carpocapsae</name>
    <name type="common">Entomopathogenic nematode</name>
    <dbReference type="NCBI Taxonomy" id="34508"/>
    <lineage>
        <taxon>Eukaryota</taxon>
        <taxon>Metazoa</taxon>
        <taxon>Ecdysozoa</taxon>
        <taxon>Nematoda</taxon>
        <taxon>Chromadorea</taxon>
        <taxon>Rhabditida</taxon>
        <taxon>Tylenchina</taxon>
        <taxon>Panagrolaimomorpha</taxon>
        <taxon>Strongyloidoidea</taxon>
        <taxon>Steinernematidae</taxon>
        <taxon>Steinernema</taxon>
    </lineage>
</organism>
<keyword evidence="2" id="KW-1185">Reference proteome</keyword>
<evidence type="ECO:0000313" key="1">
    <source>
        <dbReference type="EMBL" id="TKR92482.1"/>
    </source>
</evidence>
<reference evidence="1 2" key="1">
    <citation type="journal article" date="2015" name="Genome Biol.">
        <title>Comparative genomics of Steinernema reveals deeply conserved gene regulatory networks.</title>
        <authorList>
            <person name="Dillman A.R."/>
            <person name="Macchietto M."/>
            <person name="Porter C.F."/>
            <person name="Rogers A."/>
            <person name="Williams B."/>
            <person name="Antoshechkin I."/>
            <person name="Lee M.M."/>
            <person name="Goodwin Z."/>
            <person name="Lu X."/>
            <person name="Lewis E.E."/>
            <person name="Goodrich-Blair H."/>
            <person name="Stock S.P."/>
            <person name="Adams B.J."/>
            <person name="Sternberg P.W."/>
            <person name="Mortazavi A."/>
        </authorList>
    </citation>
    <scope>NUCLEOTIDE SEQUENCE [LARGE SCALE GENOMIC DNA]</scope>
    <source>
        <strain evidence="1 2">ALL</strain>
    </source>
</reference>
<dbReference type="Proteomes" id="UP000298663">
    <property type="component" value="Unassembled WGS sequence"/>
</dbReference>
<sequence length="126" mass="13767">MAAVRLFPALRHRSHSEGHSIGIFKFNRPPEVVDVVSGGFVAAEWNPSKSLVLSLLVTASAFESIVTTTARRTVLTVCGRLNDTTPLLAGMDDYTSFHASLRDSAPRLPLGSFDLSREARLQQPEM</sequence>
<protein>
    <submittedName>
        <fullName evidence="1">Uncharacterized protein</fullName>
    </submittedName>
</protein>
<name>A0A4U5P8A7_STECR</name>
<dbReference type="EMBL" id="AZBU02000002">
    <property type="protein sequence ID" value="TKR92482.1"/>
    <property type="molecule type" value="Genomic_DNA"/>
</dbReference>
<gene>
    <name evidence="1" type="ORF">L596_007128</name>
</gene>
<comment type="caution">
    <text evidence="1">The sequence shown here is derived from an EMBL/GenBank/DDBJ whole genome shotgun (WGS) entry which is preliminary data.</text>
</comment>
<dbReference type="AlphaFoldDB" id="A0A4U5P8A7"/>
<proteinExistence type="predicted"/>